<evidence type="ECO:0000313" key="2">
    <source>
        <dbReference type="EMBL" id="MPC36691.1"/>
    </source>
</evidence>
<sequence length="95" mass="10444">MPAPPVAPRVQNTCMQVPFVGREALCYYHNSSQYRDVPALWPPQPRVYSHTSTRHVEGLSTAPSSSRSQGLAAPHSTPPTLCVVEGSYLHVVFLK</sequence>
<organism evidence="2 3">
    <name type="scientific">Portunus trituberculatus</name>
    <name type="common">Swimming crab</name>
    <name type="synonym">Neptunus trituberculatus</name>
    <dbReference type="NCBI Taxonomy" id="210409"/>
    <lineage>
        <taxon>Eukaryota</taxon>
        <taxon>Metazoa</taxon>
        <taxon>Ecdysozoa</taxon>
        <taxon>Arthropoda</taxon>
        <taxon>Crustacea</taxon>
        <taxon>Multicrustacea</taxon>
        <taxon>Malacostraca</taxon>
        <taxon>Eumalacostraca</taxon>
        <taxon>Eucarida</taxon>
        <taxon>Decapoda</taxon>
        <taxon>Pleocyemata</taxon>
        <taxon>Brachyura</taxon>
        <taxon>Eubrachyura</taxon>
        <taxon>Portunoidea</taxon>
        <taxon>Portunidae</taxon>
        <taxon>Portuninae</taxon>
        <taxon>Portunus</taxon>
    </lineage>
</organism>
<proteinExistence type="predicted"/>
<name>A0A5B7EQ65_PORTR</name>
<keyword evidence="3" id="KW-1185">Reference proteome</keyword>
<evidence type="ECO:0000313" key="3">
    <source>
        <dbReference type="Proteomes" id="UP000324222"/>
    </source>
</evidence>
<comment type="caution">
    <text evidence="2">The sequence shown here is derived from an EMBL/GenBank/DDBJ whole genome shotgun (WGS) entry which is preliminary data.</text>
</comment>
<accession>A0A5B7EQ65</accession>
<protein>
    <submittedName>
        <fullName evidence="2">Uncharacterized protein</fullName>
    </submittedName>
</protein>
<dbReference type="EMBL" id="VSRR010003580">
    <property type="protein sequence ID" value="MPC36691.1"/>
    <property type="molecule type" value="Genomic_DNA"/>
</dbReference>
<dbReference type="AlphaFoldDB" id="A0A5B7EQ65"/>
<evidence type="ECO:0000256" key="1">
    <source>
        <dbReference type="SAM" id="MobiDB-lite"/>
    </source>
</evidence>
<reference evidence="2 3" key="1">
    <citation type="submission" date="2019-05" db="EMBL/GenBank/DDBJ databases">
        <title>Another draft genome of Portunus trituberculatus and its Hox gene families provides insights of decapod evolution.</title>
        <authorList>
            <person name="Jeong J.-H."/>
            <person name="Song I."/>
            <person name="Kim S."/>
            <person name="Choi T."/>
            <person name="Kim D."/>
            <person name="Ryu S."/>
            <person name="Kim W."/>
        </authorList>
    </citation>
    <scope>NUCLEOTIDE SEQUENCE [LARGE SCALE GENOMIC DNA]</scope>
    <source>
        <tissue evidence="2">Muscle</tissue>
    </source>
</reference>
<gene>
    <name evidence="2" type="ORF">E2C01_030159</name>
</gene>
<dbReference type="Proteomes" id="UP000324222">
    <property type="component" value="Unassembled WGS sequence"/>
</dbReference>
<feature type="region of interest" description="Disordered" evidence="1">
    <location>
        <begin position="51"/>
        <end position="80"/>
    </location>
</feature>